<feature type="region of interest" description="Disordered" evidence="1">
    <location>
        <begin position="87"/>
        <end position="109"/>
    </location>
</feature>
<feature type="non-terminal residue" evidence="2">
    <location>
        <position position="1"/>
    </location>
</feature>
<name>A0ABD2UH94_9SOLN</name>
<comment type="caution">
    <text evidence="2">The sequence shown here is derived from an EMBL/GenBank/DDBJ whole genome shotgun (WGS) entry which is preliminary data.</text>
</comment>
<evidence type="ECO:0000256" key="1">
    <source>
        <dbReference type="SAM" id="MobiDB-lite"/>
    </source>
</evidence>
<feature type="compositionally biased region" description="Polar residues" evidence="1">
    <location>
        <begin position="98"/>
        <end position="109"/>
    </location>
</feature>
<evidence type="ECO:0000313" key="3">
    <source>
        <dbReference type="Proteomes" id="UP001627284"/>
    </source>
</evidence>
<keyword evidence="3" id="KW-1185">Reference proteome</keyword>
<dbReference type="Proteomes" id="UP001627284">
    <property type="component" value="Unassembled WGS sequence"/>
</dbReference>
<dbReference type="AlphaFoldDB" id="A0ABD2UH94"/>
<evidence type="ECO:0000313" key="2">
    <source>
        <dbReference type="EMBL" id="KAL3368203.1"/>
    </source>
</evidence>
<organism evidence="2 3">
    <name type="scientific">Solanum stoloniferum</name>
    <dbReference type="NCBI Taxonomy" id="62892"/>
    <lineage>
        <taxon>Eukaryota</taxon>
        <taxon>Viridiplantae</taxon>
        <taxon>Streptophyta</taxon>
        <taxon>Embryophyta</taxon>
        <taxon>Tracheophyta</taxon>
        <taxon>Spermatophyta</taxon>
        <taxon>Magnoliopsida</taxon>
        <taxon>eudicotyledons</taxon>
        <taxon>Gunneridae</taxon>
        <taxon>Pentapetalae</taxon>
        <taxon>asterids</taxon>
        <taxon>lamiids</taxon>
        <taxon>Solanales</taxon>
        <taxon>Solanaceae</taxon>
        <taxon>Solanoideae</taxon>
        <taxon>Solaneae</taxon>
        <taxon>Solanum</taxon>
    </lineage>
</organism>
<reference evidence="2 3" key="1">
    <citation type="submission" date="2024-05" db="EMBL/GenBank/DDBJ databases">
        <title>De novo assembly of an allotetraploid wild potato.</title>
        <authorList>
            <person name="Hosaka A.J."/>
        </authorList>
    </citation>
    <scope>NUCLEOTIDE SEQUENCE [LARGE SCALE GENOMIC DNA]</scope>
    <source>
        <tissue evidence="2">Young leaves</tissue>
    </source>
</reference>
<sequence>NPRRSNFKKIFAMVYSTTNYSSWKFMYLILTLSLVLGYASSVRISSATTMDSKEEEDFRLFSEPSPKNYDEKKEFLKSNLYHRLPKGVPVPPSGPSPIENNDNINFSYP</sequence>
<dbReference type="EMBL" id="JBJKTR010000005">
    <property type="protein sequence ID" value="KAL3368203.1"/>
    <property type="molecule type" value="Genomic_DNA"/>
</dbReference>
<proteinExistence type="predicted"/>
<protein>
    <submittedName>
        <fullName evidence="2">Uncharacterized protein</fullName>
    </submittedName>
</protein>
<accession>A0ABD2UH94</accession>
<gene>
    <name evidence="2" type="ORF">AABB24_009201</name>
</gene>